<feature type="chain" id="PRO_5016243671" evidence="1">
    <location>
        <begin position="18"/>
        <end position="85"/>
    </location>
</feature>
<gene>
    <name evidence="2" type="ORF">RclHR1_14810005</name>
</gene>
<proteinExistence type="predicted"/>
<evidence type="ECO:0000313" key="3">
    <source>
        <dbReference type="Proteomes" id="UP000247702"/>
    </source>
</evidence>
<protein>
    <submittedName>
        <fullName evidence="2">Uncharacterized protein</fullName>
    </submittedName>
</protein>
<sequence>MFFFINVLFLFVGTDFSERSWRNRLFRTFLKERTFWNLPGETDYSERSWRTSLKEQTIWPWLLGDFKGYRPVLRINERMNIFNFF</sequence>
<evidence type="ECO:0000256" key="1">
    <source>
        <dbReference type="SAM" id="SignalP"/>
    </source>
</evidence>
<keyword evidence="3" id="KW-1185">Reference proteome</keyword>
<dbReference type="AlphaFoldDB" id="A0A2Z6QFG9"/>
<dbReference type="EMBL" id="BEXD01000537">
    <property type="protein sequence ID" value="GBB88275.1"/>
    <property type="molecule type" value="Genomic_DNA"/>
</dbReference>
<name>A0A2Z6QFG9_9GLOM</name>
<keyword evidence="1" id="KW-0732">Signal</keyword>
<accession>A0A2Z6QFG9</accession>
<organism evidence="2 3">
    <name type="scientific">Rhizophagus clarus</name>
    <dbReference type="NCBI Taxonomy" id="94130"/>
    <lineage>
        <taxon>Eukaryota</taxon>
        <taxon>Fungi</taxon>
        <taxon>Fungi incertae sedis</taxon>
        <taxon>Mucoromycota</taxon>
        <taxon>Glomeromycotina</taxon>
        <taxon>Glomeromycetes</taxon>
        <taxon>Glomerales</taxon>
        <taxon>Glomeraceae</taxon>
        <taxon>Rhizophagus</taxon>
    </lineage>
</organism>
<feature type="signal peptide" evidence="1">
    <location>
        <begin position="1"/>
        <end position="17"/>
    </location>
</feature>
<comment type="caution">
    <text evidence="2">The sequence shown here is derived from an EMBL/GenBank/DDBJ whole genome shotgun (WGS) entry which is preliminary data.</text>
</comment>
<dbReference type="Proteomes" id="UP000247702">
    <property type="component" value="Unassembled WGS sequence"/>
</dbReference>
<evidence type="ECO:0000313" key="2">
    <source>
        <dbReference type="EMBL" id="GBB88275.1"/>
    </source>
</evidence>
<reference evidence="2 3" key="1">
    <citation type="submission" date="2017-11" db="EMBL/GenBank/DDBJ databases">
        <title>The genome of Rhizophagus clarus HR1 reveals common genetic basis of auxotrophy among arbuscular mycorrhizal fungi.</title>
        <authorList>
            <person name="Kobayashi Y."/>
        </authorList>
    </citation>
    <scope>NUCLEOTIDE SEQUENCE [LARGE SCALE GENOMIC DNA]</scope>
    <source>
        <strain evidence="2 3">HR1</strain>
    </source>
</reference>